<keyword evidence="3" id="KW-1185">Reference proteome</keyword>
<reference evidence="2 3" key="1">
    <citation type="submission" date="2019-02" db="EMBL/GenBank/DDBJ databases">
        <title>Planctomycetal bacteria perform biofilm scaping via a novel small molecule.</title>
        <authorList>
            <person name="Jeske O."/>
            <person name="Boedeker C."/>
            <person name="Wiegand S."/>
            <person name="Breitling P."/>
            <person name="Kallscheuer N."/>
            <person name="Jogler M."/>
            <person name="Rohde M."/>
            <person name="Petersen J."/>
            <person name="Medema M.H."/>
            <person name="Surup F."/>
            <person name="Jogler C."/>
        </authorList>
    </citation>
    <scope>NUCLEOTIDE SEQUENCE [LARGE SCALE GENOMIC DNA]</scope>
    <source>
        <strain evidence="2 3">Mal15</strain>
    </source>
</reference>
<keyword evidence="1" id="KW-0175">Coiled coil</keyword>
<dbReference type="AlphaFoldDB" id="A0A5B9MG89"/>
<feature type="coiled-coil region" evidence="1">
    <location>
        <begin position="68"/>
        <end position="102"/>
    </location>
</feature>
<sequence length="180" mass="19781">MHARRMILFLHTPFDPMKRRPLLALLLLAFAVVTAPAAEPIRRLDSVGTKVPTAEIKLPPPPTLEQKIAALTELVTQQQSQIDALRQQLTDQANAIEMLTTDTESVSDRVAAFEQVFTFSGTTLTINFEAIAISTDALSIDAGMVQVDSDLKLFGNFYADEIETDFIDAESYDPGAGNVW</sequence>
<proteinExistence type="predicted"/>
<evidence type="ECO:0000313" key="3">
    <source>
        <dbReference type="Proteomes" id="UP000321353"/>
    </source>
</evidence>
<evidence type="ECO:0000256" key="1">
    <source>
        <dbReference type="SAM" id="Coils"/>
    </source>
</evidence>
<dbReference type="Gene3D" id="1.20.5.340">
    <property type="match status" value="1"/>
</dbReference>
<evidence type="ECO:0000313" key="2">
    <source>
        <dbReference type="EMBL" id="QEG00272.1"/>
    </source>
</evidence>
<dbReference type="Proteomes" id="UP000321353">
    <property type="component" value="Chromosome"/>
</dbReference>
<organism evidence="2 3">
    <name type="scientific">Stieleria maiorica</name>
    <dbReference type="NCBI Taxonomy" id="2795974"/>
    <lineage>
        <taxon>Bacteria</taxon>
        <taxon>Pseudomonadati</taxon>
        <taxon>Planctomycetota</taxon>
        <taxon>Planctomycetia</taxon>
        <taxon>Pirellulales</taxon>
        <taxon>Pirellulaceae</taxon>
        <taxon>Stieleria</taxon>
    </lineage>
</organism>
<accession>A0A5B9MG89</accession>
<name>A0A5B9MG89_9BACT</name>
<dbReference type="KEGG" id="smam:Mal15_43420"/>
<gene>
    <name evidence="2" type="ORF">Mal15_43420</name>
</gene>
<protein>
    <submittedName>
        <fullName evidence="2">Uncharacterized protein</fullName>
    </submittedName>
</protein>
<dbReference type="EMBL" id="CP036264">
    <property type="protein sequence ID" value="QEG00272.1"/>
    <property type="molecule type" value="Genomic_DNA"/>
</dbReference>